<dbReference type="SMART" id="SM01360">
    <property type="entry name" value="A2M"/>
    <property type="match status" value="1"/>
</dbReference>
<evidence type="ECO:0000313" key="3">
    <source>
        <dbReference type="Proteomes" id="UP000251584"/>
    </source>
</evidence>
<organism evidence="2 3">
    <name type="scientific">Citrobacter koseri</name>
    <name type="common">Citrobacter diversus</name>
    <dbReference type="NCBI Taxonomy" id="545"/>
    <lineage>
        <taxon>Bacteria</taxon>
        <taxon>Pseudomonadati</taxon>
        <taxon>Pseudomonadota</taxon>
        <taxon>Gammaproteobacteria</taxon>
        <taxon>Enterobacterales</taxon>
        <taxon>Enterobacteriaceae</taxon>
        <taxon>Citrobacter</taxon>
    </lineage>
</organism>
<dbReference type="Proteomes" id="UP000251584">
    <property type="component" value="Unassembled WGS sequence"/>
</dbReference>
<dbReference type="AlphaFoldDB" id="A0A2X2XR48"/>
<evidence type="ECO:0000313" key="2">
    <source>
        <dbReference type="EMBL" id="SQB28299.1"/>
    </source>
</evidence>
<dbReference type="Pfam" id="PF00207">
    <property type="entry name" value="A2M"/>
    <property type="match status" value="1"/>
</dbReference>
<gene>
    <name evidence="2" type="ORF">NCTC10786_02237</name>
</gene>
<proteinExistence type="predicted"/>
<feature type="domain" description="Alpha-2-macroglobulin" evidence="1">
    <location>
        <begin position="2"/>
        <end position="80"/>
    </location>
</feature>
<dbReference type="PANTHER" id="PTHR40094:SF1">
    <property type="entry name" value="UBIQUITIN DOMAIN-CONTAINING PROTEIN"/>
    <property type="match status" value="1"/>
</dbReference>
<dbReference type="InterPro" id="IPR051802">
    <property type="entry name" value="YfhM-like"/>
</dbReference>
<evidence type="ECO:0000259" key="1">
    <source>
        <dbReference type="SMART" id="SM01360"/>
    </source>
</evidence>
<name>A0A2X2XR48_CITKO</name>
<dbReference type="InterPro" id="IPR001599">
    <property type="entry name" value="Macroglobln_a2"/>
</dbReference>
<dbReference type="GO" id="GO:0004866">
    <property type="term" value="F:endopeptidase inhibitor activity"/>
    <property type="evidence" value="ECO:0007669"/>
    <property type="project" value="InterPro"/>
</dbReference>
<dbReference type="EMBL" id="UAVY01000004">
    <property type="protein sequence ID" value="SQB28299.1"/>
    <property type="molecule type" value="Genomic_DNA"/>
</dbReference>
<accession>A0A2X2XR48</accession>
<protein>
    <submittedName>
        <fullName evidence="2">Protease inhibitor</fullName>
    </submittedName>
</protein>
<sequence>MSRAKVPLRLPIGDFNGELRVMAQAWTAEDFGSSESKVIVAAPVIAELNQPRFMAGGDTSRLTLDVTNLTDKPQTLTIELAASGLLELVSQQPAPVNLAPGVRTTLFIPVRAKEGFGEGELQATLTGLNLPGETLPAQHKQWKIGIRPAWPAQTVNSGTVLQAGGNLACARPKSGELLAGKRCRGSCCLAANRR</sequence>
<dbReference type="PANTHER" id="PTHR40094">
    <property type="entry name" value="ALPHA-2-MACROGLOBULIN HOMOLOG"/>
    <property type="match status" value="1"/>
</dbReference>
<reference evidence="2 3" key="1">
    <citation type="submission" date="2018-06" db="EMBL/GenBank/DDBJ databases">
        <authorList>
            <consortium name="Pathogen Informatics"/>
            <person name="Doyle S."/>
        </authorList>
    </citation>
    <scope>NUCLEOTIDE SEQUENCE [LARGE SCALE GENOMIC DNA]</scope>
    <source>
        <strain evidence="2 3">NCTC10786</strain>
    </source>
</reference>